<evidence type="ECO:0000313" key="4">
    <source>
        <dbReference type="EMBL" id="OBT95024.1"/>
    </source>
</evidence>
<dbReference type="Gene3D" id="3.90.1720.10">
    <property type="entry name" value="endopeptidase domain like (from Nostoc punctiforme)"/>
    <property type="match status" value="1"/>
</dbReference>
<feature type="signal peptide" evidence="2">
    <location>
        <begin position="1"/>
        <end position="20"/>
    </location>
</feature>
<gene>
    <name evidence="4" type="ORF">VE01_07432</name>
</gene>
<dbReference type="STRING" id="342668.A0A1B8GGS7"/>
<feature type="compositionally biased region" description="Low complexity" evidence="1">
    <location>
        <begin position="74"/>
        <end position="103"/>
    </location>
</feature>
<feature type="domain" description="Peptidase C51" evidence="3">
    <location>
        <begin position="221"/>
        <end position="348"/>
    </location>
</feature>
<feature type="region of interest" description="Disordered" evidence="1">
    <location>
        <begin position="55"/>
        <end position="135"/>
    </location>
</feature>
<dbReference type="Proteomes" id="UP000091956">
    <property type="component" value="Unassembled WGS sequence"/>
</dbReference>
<dbReference type="EMBL" id="KV460239">
    <property type="protein sequence ID" value="OBT95024.1"/>
    <property type="molecule type" value="Genomic_DNA"/>
</dbReference>
<dbReference type="InterPro" id="IPR038765">
    <property type="entry name" value="Papain-like_cys_pep_sf"/>
</dbReference>
<name>A0A1B8GGS7_9PEZI</name>
<feature type="compositionally biased region" description="Polar residues" evidence="1">
    <location>
        <begin position="55"/>
        <end position="64"/>
    </location>
</feature>
<dbReference type="SUPFAM" id="SSF54001">
    <property type="entry name" value="Cysteine proteinases"/>
    <property type="match status" value="1"/>
</dbReference>
<dbReference type="InterPro" id="IPR007921">
    <property type="entry name" value="CHAP_dom"/>
</dbReference>
<keyword evidence="5" id="KW-1185">Reference proteome</keyword>
<dbReference type="Pfam" id="PF05257">
    <property type="entry name" value="CHAP"/>
    <property type="match status" value="1"/>
</dbReference>
<proteinExistence type="predicted"/>
<dbReference type="RefSeq" id="XP_018128757.1">
    <property type="nucleotide sequence ID" value="XM_018276867.2"/>
</dbReference>
<reference evidence="5" key="2">
    <citation type="journal article" date="2018" name="Nat. Commun.">
        <title>Extreme sensitivity to ultraviolet light in the fungal pathogen causing white-nose syndrome of bats.</title>
        <authorList>
            <person name="Palmer J.M."/>
            <person name="Drees K.P."/>
            <person name="Foster J.T."/>
            <person name="Lindner D.L."/>
        </authorList>
    </citation>
    <scope>NUCLEOTIDE SEQUENCE [LARGE SCALE GENOMIC DNA]</scope>
    <source>
        <strain evidence="5">UAMH 10579</strain>
    </source>
</reference>
<evidence type="ECO:0000313" key="5">
    <source>
        <dbReference type="Proteomes" id="UP000091956"/>
    </source>
</evidence>
<dbReference type="AlphaFoldDB" id="A0A1B8GGS7"/>
<accession>A0A1B8GGS7</accession>
<protein>
    <recommendedName>
        <fullName evidence="3">Peptidase C51 domain-containing protein</fullName>
    </recommendedName>
</protein>
<dbReference type="GeneID" id="28840818"/>
<feature type="chain" id="PRO_5008608557" description="Peptidase C51 domain-containing protein" evidence="2">
    <location>
        <begin position="21"/>
        <end position="349"/>
    </location>
</feature>
<sequence>MKLTNIAAASAAILSTSVLARSTVYVTVVTCDTPVPTSTRSTVYVTINTCVATDGSLPTATDVSPTDVAPTGVPTTDVSPTDAAPTATSSADDASPTEAAPTDVSPTDASPTEAGPTDVPVPSGNPDGPYPITGNTVNCRSGPGTDFPIKKTFAKGSIVSITCQTPGTKINGNEIWDLTSDGCFVSDFYVKTGSITYVKPKCDAASLPEAPTPPDHGDAGEIKNDYPYGASTCGDVDRWYYYACQCTSFVAWRINDRLGLNFHNKYKGAAWGDAESWDEAARQTGVLVDNKPVPGAIAHTNAGGGGAGHVAWVAAVQGDMVTIEEYNYVNVEGYSTRTVPASTFDYIHL</sequence>
<organism evidence="4 5">
    <name type="scientific">Pseudogymnoascus verrucosus</name>
    <dbReference type="NCBI Taxonomy" id="342668"/>
    <lineage>
        <taxon>Eukaryota</taxon>
        <taxon>Fungi</taxon>
        <taxon>Dikarya</taxon>
        <taxon>Ascomycota</taxon>
        <taxon>Pezizomycotina</taxon>
        <taxon>Leotiomycetes</taxon>
        <taxon>Thelebolales</taxon>
        <taxon>Thelebolaceae</taxon>
        <taxon>Pseudogymnoascus</taxon>
    </lineage>
</organism>
<keyword evidence="2" id="KW-0732">Signal</keyword>
<reference evidence="4 5" key="1">
    <citation type="submission" date="2016-03" db="EMBL/GenBank/DDBJ databases">
        <title>Comparative genomics of Pseudogymnoascus destructans, the fungus causing white-nose syndrome of bats.</title>
        <authorList>
            <person name="Palmer J.M."/>
            <person name="Drees K.P."/>
            <person name="Foster J.T."/>
            <person name="Lindner D.L."/>
        </authorList>
    </citation>
    <scope>NUCLEOTIDE SEQUENCE [LARGE SCALE GENOMIC DNA]</scope>
    <source>
        <strain evidence="4 5">UAMH 10579</strain>
    </source>
</reference>
<evidence type="ECO:0000259" key="3">
    <source>
        <dbReference type="PROSITE" id="PS50911"/>
    </source>
</evidence>
<dbReference type="PROSITE" id="PS50911">
    <property type="entry name" value="CHAP"/>
    <property type="match status" value="1"/>
</dbReference>
<evidence type="ECO:0000256" key="2">
    <source>
        <dbReference type="SAM" id="SignalP"/>
    </source>
</evidence>
<evidence type="ECO:0000256" key="1">
    <source>
        <dbReference type="SAM" id="MobiDB-lite"/>
    </source>
</evidence>